<dbReference type="CDD" id="cd02947">
    <property type="entry name" value="TRX_family"/>
    <property type="match status" value="1"/>
</dbReference>
<dbReference type="EMBL" id="DXFZ01000019">
    <property type="protein sequence ID" value="HIW95123.1"/>
    <property type="molecule type" value="Genomic_DNA"/>
</dbReference>
<evidence type="ECO:0000256" key="6">
    <source>
        <dbReference type="ARBA" id="ARBA00023284"/>
    </source>
</evidence>
<dbReference type="PANTHER" id="PTHR45663">
    <property type="entry name" value="GEO12009P1"/>
    <property type="match status" value="1"/>
</dbReference>
<feature type="active site" description="Nucleophile" evidence="9">
    <location>
        <position position="35"/>
    </location>
</feature>
<accession>A0A9D1RXI8</accession>
<evidence type="ECO:0000256" key="1">
    <source>
        <dbReference type="ARBA" id="ARBA00003318"/>
    </source>
</evidence>
<dbReference type="PRINTS" id="PR00421">
    <property type="entry name" value="THIOREDOXIN"/>
</dbReference>
<proteinExistence type="inferred from homology"/>
<evidence type="ECO:0000313" key="13">
    <source>
        <dbReference type="Proteomes" id="UP000824189"/>
    </source>
</evidence>
<dbReference type="InterPro" id="IPR005746">
    <property type="entry name" value="Thioredoxin"/>
</dbReference>
<evidence type="ECO:0000313" key="12">
    <source>
        <dbReference type="EMBL" id="HIW95123.1"/>
    </source>
</evidence>
<reference evidence="12" key="2">
    <citation type="submission" date="2021-04" db="EMBL/GenBank/DDBJ databases">
        <authorList>
            <person name="Gilroy R."/>
        </authorList>
    </citation>
    <scope>NUCLEOTIDE SEQUENCE</scope>
    <source>
        <strain evidence="12">4376</strain>
    </source>
</reference>
<dbReference type="InterPro" id="IPR017937">
    <property type="entry name" value="Thioredoxin_CS"/>
</dbReference>
<dbReference type="PROSITE" id="PS51352">
    <property type="entry name" value="THIOREDOXIN_2"/>
    <property type="match status" value="1"/>
</dbReference>
<evidence type="ECO:0000256" key="9">
    <source>
        <dbReference type="PIRSR" id="PIRSR000077-1"/>
    </source>
</evidence>
<dbReference type="Pfam" id="PF00085">
    <property type="entry name" value="Thioredoxin"/>
    <property type="match status" value="1"/>
</dbReference>
<feature type="disulfide bond" description="Redox-active" evidence="10">
    <location>
        <begin position="32"/>
        <end position="35"/>
    </location>
</feature>
<evidence type="ECO:0000256" key="3">
    <source>
        <dbReference type="ARBA" id="ARBA00022448"/>
    </source>
</evidence>
<keyword evidence="3" id="KW-0813">Transport</keyword>
<evidence type="ECO:0000256" key="2">
    <source>
        <dbReference type="ARBA" id="ARBA00008987"/>
    </source>
</evidence>
<dbReference type="SUPFAM" id="SSF52833">
    <property type="entry name" value="Thioredoxin-like"/>
    <property type="match status" value="1"/>
</dbReference>
<keyword evidence="5 10" id="KW-1015">Disulfide bond</keyword>
<dbReference type="Proteomes" id="UP000824189">
    <property type="component" value="Unassembled WGS sequence"/>
</dbReference>
<dbReference type="AlphaFoldDB" id="A0A9D1RXI8"/>
<comment type="function">
    <text evidence="1">Participates in various redox reactions through the reversible oxidation of its active center dithiol to a disulfide and catalyzes dithiol-disulfide exchange reactions.</text>
</comment>
<reference evidence="12" key="1">
    <citation type="journal article" date="2021" name="PeerJ">
        <title>Extensive microbial diversity within the chicken gut microbiome revealed by metagenomics and culture.</title>
        <authorList>
            <person name="Gilroy R."/>
            <person name="Ravi A."/>
            <person name="Getino M."/>
            <person name="Pursley I."/>
            <person name="Horton D.L."/>
            <person name="Alikhan N.F."/>
            <person name="Baker D."/>
            <person name="Gharbi K."/>
            <person name="Hall N."/>
            <person name="Watson M."/>
            <person name="Adriaenssens E.M."/>
            <person name="Foster-Nyarko E."/>
            <person name="Jarju S."/>
            <person name="Secka A."/>
            <person name="Antonio M."/>
            <person name="Oren A."/>
            <person name="Chaudhuri R.R."/>
            <person name="La Ragione R."/>
            <person name="Hildebrand F."/>
            <person name="Pallen M.J."/>
        </authorList>
    </citation>
    <scope>NUCLEOTIDE SEQUENCE</scope>
    <source>
        <strain evidence="12">4376</strain>
    </source>
</reference>
<dbReference type="PANTHER" id="PTHR45663:SF11">
    <property type="entry name" value="GEO12009P1"/>
    <property type="match status" value="1"/>
</dbReference>
<dbReference type="GO" id="GO:0015035">
    <property type="term" value="F:protein-disulfide reductase activity"/>
    <property type="evidence" value="ECO:0007669"/>
    <property type="project" value="UniProtKB-UniRule"/>
</dbReference>
<keyword evidence="4" id="KW-0249">Electron transport</keyword>
<dbReference type="GO" id="GO:0045454">
    <property type="term" value="P:cell redox homeostasis"/>
    <property type="evidence" value="ECO:0007669"/>
    <property type="project" value="TreeGrafter"/>
</dbReference>
<comment type="caution">
    <text evidence="12">The sequence shown here is derived from an EMBL/GenBank/DDBJ whole genome shotgun (WGS) entry which is preliminary data.</text>
</comment>
<dbReference type="InterPro" id="IPR036249">
    <property type="entry name" value="Thioredoxin-like_sf"/>
</dbReference>
<dbReference type="GO" id="GO:0005829">
    <property type="term" value="C:cytosol"/>
    <property type="evidence" value="ECO:0007669"/>
    <property type="project" value="TreeGrafter"/>
</dbReference>
<comment type="similarity">
    <text evidence="2 8">Belongs to the thioredoxin family.</text>
</comment>
<dbReference type="FunFam" id="3.40.30.10:FF:000001">
    <property type="entry name" value="Thioredoxin"/>
    <property type="match status" value="1"/>
</dbReference>
<gene>
    <name evidence="12" type="primary">trxA</name>
    <name evidence="12" type="ORF">H9867_01340</name>
</gene>
<evidence type="ECO:0000256" key="7">
    <source>
        <dbReference type="NCBIfam" id="TIGR01068"/>
    </source>
</evidence>
<dbReference type="Gene3D" id="3.40.30.10">
    <property type="entry name" value="Glutaredoxin"/>
    <property type="match status" value="1"/>
</dbReference>
<feature type="active site" description="Nucleophile" evidence="9">
    <location>
        <position position="32"/>
    </location>
</feature>
<protein>
    <recommendedName>
        <fullName evidence="7 8">Thioredoxin</fullName>
    </recommendedName>
</protein>
<organism evidence="12 13">
    <name type="scientific">Candidatus Corynebacterium gallistercoris</name>
    <dbReference type="NCBI Taxonomy" id="2838530"/>
    <lineage>
        <taxon>Bacteria</taxon>
        <taxon>Bacillati</taxon>
        <taxon>Actinomycetota</taxon>
        <taxon>Actinomycetes</taxon>
        <taxon>Mycobacteriales</taxon>
        <taxon>Corynebacteriaceae</taxon>
        <taxon>Corynebacterium</taxon>
    </lineage>
</organism>
<dbReference type="PIRSF" id="PIRSF000077">
    <property type="entry name" value="Thioredoxin"/>
    <property type="match status" value="1"/>
</dbReference>
<keyword evidence="6 10" id="KW-0676">Redox-active center</keyword>
<sequence length="107" mass="11982">MANVINVTDSTFKQEVVESNVPVLVDFWAEWCGPCLQMTPVIDQLAEEMGDQAKIAKVNVDDERMLAAMFQVMSIPMLAVFKDGTKVAELKGVQSKETLKEKLRSYL</sequence>
<feature type="site" description="Contributes to redox potential value" evidence="9">
    <location>
        <position position="33"/>
    </location>
</feature>
<evidence type="ECO:0000256" key="4">
    <source>
        <dbReference type="ARBA" id="ARBA00022982"/>
    </source>
</evidence>
<name>A0A9D1RXI8_9CORY</name>
<evidence type="ECO:0000259" key="11">
    <source>
        <dbReference type="PROSITE" id="PS51352"/>
    </source>
</evidence>
<dbReference type="InterPro" id="IPR013766">
    <property type="entry name" value="Thioredoxin_domain"/>
</dbReference>
<evidence type="ECO:0000256" key="5">
    <source>
        <dbReference type="ARBA" id="ARBA00023157"/>
    </source>
</evidence>
<feature type="site" description="Contributes to redox potential value" evidence="9">
    <location>
        <position position="34"/>
    </location>
</feature>
<dbReference type="NCBIfam" id="TIGR01068">
    <property type="entry name" value="thioredoxin"/>
    <property type="match status" value="1"/>
</dbReference>
<evidence type="ECO:0000256" key="8">
    <source>
        <dbReference type="PIRNR" id="PIRNR000077"/>
    </source>
</evidence>
<feature type="domain" description="Thioredoxin" evidence="11">
    <location>
        <begin position="1"/>
        <end position="107"/>
    </location>
</feature>
<feature type="site" description="Deprotonates C-terminal active site Cys" evidence="9">
    <location>
        <position position="26"/>
    </location>
</feature>
<dbReference type="PROSITE" id="PS00194">
    <property type="entry name" value="THIOREDOXIN_1"/>
    <property type="match status" value="1"/>
</dbReference>
<evidence type="ECO:0000256" key="10">
    <source>
        <dbReference type="PIRSR" id="PIRSR000077-4"/>
    </source>
</evidence>